<evidence type="ECO:0000259" key="1">
    <source>
        <dbReference type="Pfam" id="PF19843"/>
    </source>
</evidence>
<keyword evidence="3" id="KW-1185">Reference proteome</keyword>
<dbReference type="Pfam" id="PF19843">
    <property type="entry name" value="DUF6318"/>
    <property type="match status" value="1"/>
</dbReference>
<organism evidence="2 3">
    <name type="scientific">Arthrobacter wenxiniae</name>
    <dbReference type="NCBI Taxonomy" id="2713570"/>
    <lineage>
        <taxon>Bacteria</taxon>
        <taxon>Bacillati</taxon>
        <taxon>Actinomycetota</taxon>
        <taxon>Actinomycetes</taxon>
        <taxon>Micrococcales</taxon>
        <taxon>Micrococcaceae</taxon>
        <taxon>Arthrobacter</taxon>
    </lineage>
</organism>
<name>A0A7Y7IKL3_9MICC</name>
<reference evidence="2 3" key="1">
    <citation type="submission" date="2020-02" db="EMBL/GenBank/DDBJ databases">
        <title>Genome sequence of strain AETb3-4.</title>
        <authorList>
            <person name="Gao J."/>
            <person name="Zhang X."/>
        </authorList>
    </citation>
    <scope>NUCLEOTIDE SEQUENCE [LARGE SCALE GENOMIC DNA]</scope>
    <source>
        <strain evidence="2 3">AETb3-4</strain>
    </source>
</reference>
<protein>
    <recommendedName>
        <fullName evidence="1">DUF6318 domain-containing protein</fullName>
    </recommendedName>
</protein>
<feature type="domain" description="DUF6318" evidence="1">
    <location>
        <begin position="1"/>
        <end position="137"/>
    </location>
</feature>
<proteinExistence type="predicted"/>
<dbReference type="AlphaFoldDB" id="A0A7Y7IKL3"/>
<dbReference type="InterPro" id="IPR046281">
    <property type="entry name" value="DUF6318"/>
</dbReference>
<accession>A0A7Y7IKL3</accession>
<evidence type="ECO:0000313" key="3">
    <source>
        <dbReference type="Proteomes" id="UP000543556"/>
    </source>
</evidence>
<gene>
    <name evidence="2" type="ORF">G6034_19410</name>
</gene>
<dbReference type="Proteomes" id="UP000543556">
    <property type="component" value="Unassembled WGS sequence"/>
</dbReference>
<dbReference type="EMBL" id="JAAMFM010000067">
    <property type="protein sequence ID" value="NVM97032.1"/>
    <property type="molecule type" value="Genomic_DNA"/>
</dbReference>
<comment type="caution">
    <text evidence="2">The sequence shown here is derived from an EMBL/GenBank/DDBJ whole genome shotgun (WGS) entry which is preliminary data.</text>
</comment>
<evidence type="ECO:0000313" key="2">
    <source>
        <dbReference type="EMBL" id="NVM97032.1"/>
    </source>
</evidence>
<sequence length="145" mass="15958">MPVLPAKAREFSKAGLEAFATYWYSTLGYAFETGDSKPMMAISDPACKTCAAMESSVIPWHSEGRWIVGGQMFVLSAKTTFTQMPDSTYQVITLVRQQQVKYFRSDKSLSEDMGAKPSVADIVVATYAGGQWRARTVEHLNGNTA</sequence>